<keyword evidence="2" id="KW-0812">Transmembrane</keyword>
<name>A0A2X0RZ78_BROTH</name>
<dbReference type="Proteomes" id="UP000270190">
    <property type="component" value="Unassembled WGS sequence"/>
</dbReference>
<dbReference type="EMBL" id="OUNC01000001">
    <property type="protein sequence ID" value="SPP25556.1"/>
    <property type="molecule type" value="Genomic_DNA"/>
</dbReference>
<sequence length="202" mass="22908">MTKKQTAIILFIMAAILSMTYFLNKADNKNTSAPANESQLKKENASADTSPKNDFPPKVTLVEAIESYQQEHPDTDISSIELEQSFNKWFYTIEGLDDEKEYELRVDAHSQKTSKKQVKKLDRDEKNGIKRNESKIDTSKLVALTEIGKVATENAAGEITELSLEKELSHTYWTVKVEEGLNETEVKIDAFSKDVLEIEQDD</sequence>
<feature type="transmembrane region" description="Helical" evidence="2">
    <location>
        <begin position="7"/>
        <end position="24"/>
    </location>
</feature>
<evidence type="ECO:0000259" key="3">
    <source>
        <dbReference type="Pfam" id="PF03413"/>
    </source>
</evidence>
<keyword evidence="2" id="KW-0472">Membrane</keyword>
<organism evidence="4 5">
    <name type="scientific">Brochothrix thermosphacta</name>
    <name type="common">Microbacterium thermosphactum</name>
    <dbReference type="NCBI Taxonomy" id="2756"/>
    <lineage>
        <taxon>Bacteria</taxon>
        <taxon>Bacillati</taxon>
        <taxon>Bacillota</taxon>
        <taxon>Bacilli</taxon>
        <taxon>Bacillales</taxon>
        <taxon>Listeriaceae</taxon>
        <taxon>Brochothrix</taxon>
    </lineage>
</organism>
<evidence type="ECO:0000256" key="1">
    <source>
        <dbReference type="SAM" id="MobiDB-lite"/>
    </source>
</evidence>
<evidence type="ECO:0000313" key="4">
    <source>
        <dbReference type="EMBL" id="SPP25556.1"/>
    </source>
</evidence>
<feature type="domain" description="PepSY" evidence="3">
    <location>
        <begin position="58"/>
        <end position="112"/>
    </location>
</feature>
<accession>A0A2X0RZ78</accession>
<reference evidence="5" key="1">
    <citation type="submission" date="2018-04" db="EMBL/GenBank/DDBJ databases">
        <authorList>
            <person name="Illikoud N."/>
        </authorList>
    </citation>
    <scope>NUCLEOTIDE SEQUENCE [LARGE SCALE GENOMIC DNA]</scope>
</reference>
<dbReference type="AlphaFoldDB" id="A0A2X0RZ78"/>
<dbReference type="InterPro" id="IPR025711">
    <property type="entry name" value="PepSY"/>
</dbReference>
<protein>
    <recommendedName>
        <fullName evidence="3">PepSY domain-containing protein</fullName>
    </recommendedName>
</protein>
<dbReference type="RefSeq" id="WP_183108538.1">
    <property type="nucleotide sequence ID" value="NZ_CBCPKC010000008.1"/>
</dbReference>
<dbReference type="Pfam" id="PF03413">
    <property type="entry name" value="PepSY"/>
    <property type="match status" value="2"/>
</dbReference>
<gene>
    <name evidence="4" type="ORF">BTBSAS_10054</name>
</gene>
<feature type="domain" description="PepSY" evidence="3">
    <location>
        <begin position="149"/>
        <end position="199"/>
    </location>
</feature>
<evidence type="ECO:0000256" key="2">
    <source>
        <dbReference type="SAM" id="Phobius"/>
    </source>
</evidence>
<proteinExistence type="predicted"/>
<dbReference type="Gene3D" id="3.10.450.40">
    <property type="match status" value="2"/>
</dbReference>
<feature type="region of interest" description="Disordered" evidence="1">
    <location>
        <begin position="31"/>
        <end position="56"/>
    </location>
</feature>
<keyword evidence="2" id="KW-1133">Transmembrane helix</keyword>
<evidence type="ECO:0000313" key="5">
    <source>
        <dbReference type="Proteomes" id="UP000270190"/>
    </source>
</evidence>